<organism evidence="5 6">
    <name type="scientific">Gossypium hirsutum</name>
    <name type="common">Upland cotton</name>
    <name type="synonym">Gossypium mexicanum</name>
    <dbReference type="NCBI Taxonomy" id="3635"/>
    <lineage>
        <taxon>Eukaryota</taxon>
        <taxon>Viridiplantae</taxon>
        <taxon>Streptophyta</taxon>
        <taxon>Embryophyta</taxon>
        <taxon>Tracheophyta</taxon>
        <taxon>Spermatophyta</taxon>
        <taxon>Magnoliopsida</taxon>
        <taxon>eudicotyledons</taxon>
        <taxon>Gunneridae</taxon>
        <taxon>Pentapetalae</taxon>
        <taxon>rosids</taxon>
        <taxon>malvids</taxon>
        <taxon>Malvales</taxon>
        <taxon>Malvaceae</taxon>
        <taxon>Malvoideae</taxon>
        <taxon>Gossypium</taxon>
    </lineage>
</organism>
<comment type="similarity">
    <text evidence="3">Belongs to the iron/ascorbate-dependent oxidoreductase family.</text>
</comment>
<dbReference type="SUPFAM" id="SSF51197">
    <property type="entry name" value="Clavaminate synthase-like"/>
    <property type="match status" value="1"/>
</dbReference>
<dbReference type="GO" id="GO:0046872">
    <property type="term" value="F:metal ion binding"/>
    <property type="evidence" value="ECO:0007669"/>
    <property type="project" value="UniProtKB-KW"/>
</dbReference>
<protein>
    <submittedName>
        <fullName evidence="6">Gibberellin 2-beta-dioxygenase 2</fullName>
    </submittedName>
</protein>
<evidence type="ECO:0000259" key="4">
    <source>
        <dbReference type="PROSITE" id="PS51471"/>
    </source>
</evidence>
<dbReference type="GeneID" id="107949483"/>
<dbReference type="InterPro" id="IPR027443">
    <property type="entry name" value="IPNS-like_sf"/>
</dbReference>
<dbReference type="Pfam" id="PF03171">
    <property type="entry name" value="2OG-FeII_Oxy"/>
    <property type="match status" value="1"/>
</dbReference>
<dbReference type="GO" id="GO:0045487">
    <property type="term" value="P:gibberellin catabolic process"/>
    <property type="evidence" value="ECO:0000318"/>
    <property type="project" value="GO_Central"/>
</dbReference>
<evidence type="ECO:0000313" key="6">
    <source>
        <dbReference type="RefSeq" id="XP_016739632.2"/>
    </source>
</evidence>
<reference evidence="6" key="2">
    <citation type="submission" date="2025-08" db="UniProtKB">
        <authorList>
            <consortium name="RefSeq"/>
        </authorList>
    </citation>
    <scope>IDENTIFICATION</scope>
</reference>
<dbReference type="PROSITE" id="PS51471">
    <property type="entry name" value="FE2OG_OXY"/>
    <property type="match status" value="1"/>
</dbReference>
<evidence type="ECO:0000313" key="5">
    <source>
        <dbReference type="Proteomes" id="UP000818029"/>
    </source>
</evidence>
<dbReference type="STRING" id="3635.A0A1U8NKK4"/>
<sequence length="354" mass="39617">MIPRLPSSNSYHHRLKSLRRNMVVQSPVPVRTKKTKAVGIPTLDLSLDRSIVSKLVVEACEDYGFFKVTNHGVPMEIISRLEDEGFRFFNKPAPDKQQAVPAGSFGYGSKNIGLHGDKGELEYLLLPTNPCSIVQTSNTISQEPKNFSSAANEYIKAVRELASEILDLVAEGLWLQDKYAFSKLITDVESDSILRFNHYPPLSSTPCKDDVEVGFGEHSDPQILTIFRSNDVGGLQIALRDGFWIPVPPDPTQFFVIVGDALRVLTNERFRSARHRAMANSTENSRMSIMYFGAPPLNTTISPLPQLVSSENPSLYKPFTWGDYKKAAYSLRLGDPRLHLFKASFISTNQIHIM</sequence>
<dbReference type="AlphaFoldDB" id="A0A1U8NKK4"/>
<evidence type="ECO:0000256" key="2">
    <source>
        <dbReference type="ARBA" id="ARBA00023004"/>
    </source>
</evidence>
<dbReference type="InterPro" id="IPR044861">
    <property type="entry name" value="IPNS-like_FE2OG_OXY"/>
</dbReference>
<dbReference type="Gene3D" id="2.60.120.330">
    <property type="entry name" value="B-lactam Antibiotic, Isopenicillin N Synthase, Chain"/>
    <property type="match status" value="1"/>
</dbReference>
<keyword evidence="1 3" id="KW-0479">Metal-binding</keyword>
<dbReference type="KEGG" id="ghi:107949483"/>
<keyword evidence="3" id="KW-0560">Oxidoreductase</keyword>
<dbReference type="GO" id="GO:0045543">
    <property type="term" value="F:gibberellin 2-beta-dioxygenase activity"/>
    <property type="evidence" value="ECO:0000318"/>
    <property type="project" value="GO_Central"/>
</dbReference>
<dbReference type="PANTHER" id="PTHR47990">
    <property type="entry name" value="2-OXOGLUTARATE (2OG) AND FE(II)-DEPENDENT OXYGENASE SUPERFAMILY PROTEIN-RELATED"/>
    <property type="match status" value="1"/>
</dbReference>
<dbReference type="Pfam" id="PF14226">
    <property type="entry name" value="DIOX_N"/>
    <property type="match status" value="1"/>
</dbReference>
<gene>
    <name evidence="6" type="primary">LOC107949483</name>
</gene>
<name>A0A1U8NKK4_GOSHI</name>
<feature type="domain" description="Fe2OG dioxygenase" evidence="4">
    <location>
        <begin position="189"/>
        <end position="295"/>
    </location>
</feature>
<proteinExistence type="inferred from homology"/>
<dbReference type="Proteomes" id="UP000818029">
    <property type="component" value="Chromosome A08"/>
</dbReference>
<dbReference type="GO" id="GO:0009416">
    <property type="term" value="P:response to light stimulus"/>
    <property type="evidence" value="ECO:0000318"/>
    <property type="project" value="GO_Central"/>
</dbReference>
<dbReference type="InterPro" id="IPR050231">
    <property type="entry name" value="Iron_ascorbate_oxido_reductase"/>
</dbReference>
<keyword evidence="2 3" id="KW-0408">Iron</keyword>
<keyword evidence="5" id="KW-1185">Reference proteome</keyword>
<dbReference type="InterPro" id="IPR005123">
    <property type="entry name" value="Oxoglu/Fe-dep_dioxygenase_dom"/>
</dbReference>
<evidence type="ECO:0000256" key="1">
    <source>
        <dbReference type="ARBA" id="ARBA00022723"/>
    </source>
</evidence>
<evidence type="ECO:0000256" key="3">
    <source>
        <dbReference type="RuleBase" id="RU003682"/>
    </source>
</evidence>
<dbReference type="RefSeq" id="XP_016739632.2">
    <property type="nucleotide sequence ID" value="XM_016884143.2"/>
</dbReference>
<dbReference type="InterPro" id="IPR026992">
    <property type="entry name" value="DIOX_N"/>
</dbReference>
<reference evidence="5" key="1">
    <citation type="journal article" date="2020" name="Nat. Genet.">
        <title>Genomic diversifications of five Gossypium allopolyploid species and their impact on cotton improvement.</title>
        <authorList>
            <person name="Chen Z.J."/>
            <person name="Sreedasyam A."/>
            <person name="Ando A."/>
            <person name="Song Q."/>
            <person name="De Santiago L.M."/>
            <person name="Hulse-Kemp A.M."/>
            <person name="Ding M."/>
            <person name="Ye W."/>
            <person name="Kirkbride R.C."/>
            <person name="Jenkins J."/>
            <person name="Plott C."/>
            <person name="Lovell J."/>
            <person name="Lin Y.M."/>
            <person name="Vaughn R."/>
            <person name="Liu B."/>
            <person name="Simpson S."/>
            <person name="Scheffler B.E."/>
            <person name="Wen L."/>
            <person name="Saski C.A."/>
            <person name="Grover C.E."/>
            <person name="Hu G."/>
            <person name="Conover J.L."/>
            <person name="Carlson J.W."/>
            <person name="Shu S."/>
            <person name="Boston L.B."/>
            <person name="Williams M."/>
            <person name="Peterson D.G."/>
            <person name="McGee K."/>
            <person name="Jones D.C."/>
            <person name="Wendel J.F."/>
            <person name="Stelly D.M."/>
            <person name="Grimwood J."/>
            <person name="Schmutz J."/>
        </authorList>
    </citation>
    <scope>NUCLEOTIDE SEQUENCE [LARGE SCALE GENOMIC DNA]</scope>
    <source>
        <strain evidence="5">cv. TM-1</strain>
    </source>
</reference>
<accession>A0A1U8NKK4</accession>
<dbReference type="SMR" id="A0A1U8NKK4"/>
<dbReference type="PaxDb" id="3635-A0A1U8NKK4"/>